<gene>
    <name evidence="3" type="ORF">L207DRAFT_550074</name>
</gene>
<keyword evidence="2" id="KW-1133">Transmembrane helix</keyword>
<keyword evidence="4" id="KW-1185">Reference proteome</keyword>
<sequence length="492" mass="55581">MNTEPFRWIVAILLGLVVSSWIRTYIRLRHIPGPPGVGFSKLWLLKKSFGGRFHLDTLETCEKYGSIVRIGPNELITNDIEVVRRTSAVRSPYVRSNWYDGLRFDPGHNTVLSESDEQVHLVLRTKMGAGYSGKEIDHLEQSIDANIAQLVELLTTKYLSTTDCYKPVDLAPKFQYFTLDVISDIAFGKSLGNLEADQDVWSFIKTVQDSTPLVIFLAIFPGLSKIFFSRLCERFWPKVTDSDGLGKLMAIAKDVVAERFGPNRKTHRDMIGSFIRHGLTQREAEAEAVLQFFAGAETSAIAIRATLLYITTNPQVCNSLLSELSSATISDPITDEEARKLPYLQAVIKEGLRLYPPITGLALKLVPAGGDTLKGHYIPGGTKIGWTPFGMMMNTEVWGADAKLFRPERWFEGSSDEKKRREMDVDMVFGYGKYLCLGRNIALMELNKIFVQLLRNFDFAVVDPTQPWKTYNVGLHMQSDMWMRVTKRIPSF</sequence>
<dbReference type="Pfam" id="PF00067">
    <property type="entry name" value="p450"/>
    <property type="match status" value="1"/>
</dbReference>
<dbReference type="STRING" id="1149755.A0A2J6QRW0"/>
<dbReference type="InterPro" id="IPR001128">
    <property type="entry name" value="Cyt_P450"/>
</dbReference>
<dbReference type="InterPro" id="IPR002401">
    <property type="entry name" value="Cyt_P450_E_grp-I"/>
</dbReference>
<dbReference type="GO" id="GO:0032259">
    <property type="term" value="P:methylation"/>
    <property type="evidence" value="ECO:0007669"/>
    <property type="project" value="UniProtKB-KW"/>
</dbReference>
<dbReference type="OrthoDB" id="1470350at2759"/>
<name>A0A2J6QRW0_HYAVF</name>
<keyword evidence="1" id="KW-0408">Iron</keyword>
<feature type="binding site" description="axial binding residue" evidence="1">
    <location>
        <position position="436"/>
    </location>
    <ligand>
        <name>heme</name>
        <dbReference type="ChEBI" id="CHEBI:30413"/>
    </ligand>
    <ligandPart>
        <name>Fe</name>
        <dbReference type="ChEBI" id="CHEBI:18248"/>
    </ligandPart>
</feature>
<dbReference type="EMBL" id="KZ613979">
    <property type="protein sequence ID" value="PMD29002.1"/>
    <property type="molecule type" value="Genomic_DNA"/>
</dbReference>
<dbReference type="Proteomes" id="UP000235786">
    <property type="component" value="Unassembled WGS sequence"/>
</dbReference>
<protein>
    <submittedName>
        <fullName evidence="3">Pisatin demethylase</fullName>
    </submittedName>
</protein>
<keyword evidence="2" id="KW-0812">Transmembrane</keyword>
<dbReference type="GO" id="GO:0004497">
    <property type="term" value="F:monooxygenase activity"/>
    <property type="evidence" value="ECO:0007669"/>
    <property type="project" value="InterPro"/>
</dbReference>
<dbReference type="GO" id="GO:0016705">
    <property type="term" value="F:oxidoreductase activity, acting on paired donors, with incorporation or reduction of molecular oxygen"/>
    <property type="evidence" value="ECO:0007669"/>
    <property type="project" value="InterPro"/>
</dbReference>
<dbReference type="GO" id="GO:0008168">
    <property type="term" value="F:methyltransferase activity"/>
    <property type="evidence" value="ECO:0007669"/>
    <property type="project" value="UniProtKB-KW"/>
</dbReference>
<keyword evidence="1" id="KW-0349">Heme</keyword>
<evidence type="ECO:0000313" key="3">
    <source>
        <dbReference type="EMBL" id="PMD29002.1"/>
    </source>
</evidence>
<keyword evidence="1" id="KW-0479">Metal-binding</keyword>
<dbReference type="PRINTS" id="PR00385">
    <property type="entry name" value="P450"/>
</dbReference>
<dbReference type="GO" id="GO:0020037">
    <property type="term" value="F:heme binding"/>
    <property type="evidence" value="ECO:0007669"/>
    <property type="project" value="InterPro"/>
</dbReference>
<dbReference type="Gene3D" id="1.10.630.10">
    <property type="entry name" value="Cytochrome P450"/>
    <property type="match status" value="1"/>
</dbReference>
<dbReference type="AlphaFoldDB" id="A0A2J6QRW0"/>
<dbReference type="PANTHER" id="PTHR24305">
    <property type="entry name" value="CYTOCHROME P450"/>
    <property type="match status" value="1"/>
</dbReference>
<accession>A0A2J6QRW0</accession>
<feature type="transmembrane region" description="Helical" evidence="2">
    <location>
        <begin position="6"/>
        <end position="26"/>
    </location>
</feature>
<dbReference type="SUPFAM" id="SSF48264">
    <property type="entry name" value="Cytochrome P450"/>
    <property type="match status" value="1"/>
</dbReference>
<keyword evidence="2" id="KW-0472">Membrane</keyword>
<organism evidence="3 4">
    <name type="scientific">Hyaloscypha variabilis (strain UAMH 11265 / GT02V1 / F)</name>
    <name type="common">Meliniomyces variabilis</name>
    <dbReference type="NCBI Taxonomy" id="1149755"/>
    <lineage>
        <taxon>Eukaryota</taxon>
        <taxon>Fungi</taxon>
        <taxon>Dikarya</taxon>
        <taxon>Ascomycota</taxon>
        <taxon>Pezizomycotina</taxon>
        <taxon>Leotiomycetes</taxon>
        <taxon>Helotiales</taxon>
        <taxon>Hyaloscyphaceae</taxon>
        <taxon>Hyaloscypha</taxon>
        <taxon>Hyaloscypha variabilis</taxon>
    </lineage>
</organism>
<dbReference type="InterPro" id="IPR036396">
    <property type="entry name" value="Cyt_P450_sf"/>
</dbReference>
<dbReference type="CDD" id="cd11060">
    <property type="entry name" value="CYP57A1-like"/>
    <property type="match status" value="1"/>
</dbReference>
<dbReference type="PANTHER" id="PTHR24305:SF168">
    <property type="entry name" value="P450, PUTATIVE (EUROFUNG)-RELATED"/>
    <property type="match status" value="1"/>
</dbReference>
<reference evidence="3 4" key="1">
    <citation type="submission" date="2016-04" db="EMBL/GenBank/DDBJ databases">
        <title>A degradative enzymes factory behind the ericoid mycorrhizal symbiosis.</title>
        <authorList>
            <consortium name="DOE Joint Genome Institute"/>
            <person name="Martino E."/>
            <person name="Morin E."/>
            <person name="Grelet G."/>
            <person name="Kuo A."/>
            <person name="Kohler A."/>
            <person name="Daghino S."/>
            <person name="Barry K."/>
            <person name="Choi C."/>
            <person name="Cichocki N."/>
            <person name="Clum A."/>
            <person name="Copeland A."/>
            <person name="Hainaut M."/>
            <person name="Haridas S."/>
            <person name="Labutti K."/>
            <person name="Lindquist E."/>
            <person name="Lipzen A."/>
            <person name="Khouja H.-R."/>
            <person name="Murat C."/>
            <person name="Ohm R."/>
            <person name="Olson A."/>
            <person name="Spatafora J."/>
            <person name="Veneault-Fourrey C."/>
            <person name="Henrissat B."/>
            <person name="Grigoriev I."/>
            <person name="Martin F."/>
            <person name="Perotto S."/>
        </authorList>
    </citation>
    <scope>NUCLEOTIDE SEQUENCE [LARGE SCALE GENOMIC DNA]</scope>
    <source>
        <strain evidence="3 4">F</strain>
    </source>
</reference>
<dbReference type="PRINTS" id="PR00463">
    <property type="entry name" value="EP450I"/>
</dbReference>
<dbReference type="GO" id="GO:0005506">
    <property type="term" value="F:iron ion binding"/>
    <property type="evidence" value="ECO:0007669"/>
    <property type="project" value="InterPro"/>
</dbReference>
<keyword evidence="3" id="KW-0489">Methyltransferase</keyword>
<keyword evidence="3" id="KW-0808">Transferase</keyword>
<evidence type="ECO:0000313" key="4">
    <source>
        <dbReference type="Proteomes" id="UP000235786"/>
    </source>
</evidence>
<comment type="cofactor">
    <cofactor evidence="1">
        <name>heme</name>
        <dbReference type="ChEBI" id="CHEBI:30413"/>
    </cofactor>
</comment>
<proteinExistence type="predicted"/>
<evidence type="ECO:0000256" key="1">
    <source>
        <dbReference type="PIRSR" id="PIRSR602401-1"/>
    </source>
</evidence>
<dbReference type="InterPro" id="IPR050121">
    <property type="entry name" value="Cytochrome_P450_monoxygenase"/>
</dbReference>
<evidence type="ECO:0000256" key="2">
    <source>
        <dbReference type="SAM" id="Phobius"/>
    </source>
</evidence>